<feature type="non-terminal residue" evidence="2">
    <location>
        <position position="95"/>
    </location>
</feature>
<dbReference type="AlphaFoldDB" id="R7TBX4"/>
<reference evidence="2 4" key="2">
    <citation type="journal article" date="2013" name="Nature">
        <title>Insights into bilaterian evolution from three spiralian genomes.</title>
        <authorList>
            <person name="Simakov O."/>
            <person name="Marletaz F."/>
            <person name="Cho S.J."/>
            <person name="Edsinger-Gonzales E."/>
            <person name="Havlak P."/>
            <person name="Hellsten U."/>
            <person name="Kuo D.H."/>
            <person name="Larsson T."/>
            <person name="Lv J."/>
            <person name="Arendt D."/>
            <person name="Savage R."/>
            <person name="Osoegawa K."/>
            <person name="de Jong P."/>
            <person name="Grimwood J."/>
            <person name="Chapman J.A."/>
            <person name="Shapiro H."/>
            <person name="Aerts A."/>
            <person name="Otillar R.P."/>
            <person name="Terry A.Y."/>
            <person name="Boore J.L."/>
            <person name="Grigoriev I.V."/>
            <person name="Lindberg D.R."/>
            <person name="Seaver E.C."/>
            <person name="Weisblat D.A."/>
            <person name="Putnam N.H."/>
            <person name="Rokhsar D.S."/>
        </authorList>
    </citation>
    <scope>NUCLEOTIDE SEQUENCE</scope>
    <source>
        <strain evidence="2 4">I ESC-2004</strain>
    </source>
</reference>
<dbReference type="InterPro" id="IPR001304">
    <property type="entry name" value="C-type_lectin-like"/>
</dbReference>
<proteinExistence type="predicted"/>
<name>R7TBX4_CAPTE</name>
<protein>
    <recommendedName>
        <fullName evidence="1">C-type lectin domain-containing protein</fullName>
    </recommendedName>
</protein>
<dbReference type="InterPro" id="IPR016186">
    <property type="entry name" value="C-type_lectin-like/link_sf"/>
</dbReference>
<dbReference type="Pfam" id="PF00059">
    <property type="entry name" value="Lectin_C"/>
    <property type="match status" value="1"/>
</dbReference>
<dbReference type="Gene3D" id="3.10.100.10">
    <property type="entry name" value="Mannose-Binding Protein A, subunit A"/>
    <property type="match status" value="1"/>
</dbReference>
<dbReference type="OMA" id="ANSCTAM"/>
<feature type="non-terminal residue" evidence="2">
    <location>
        <position position="1"/>
    </location>
</feature>
<dbReference type="Proteomes" id="UP000014760">
    <property type="component" value="Unassembled WGS sequence"/>
</dbReference>
<feature type="domain" description="C-type lectin" evidence="1">
    <location>
        <begin position="9"/>
        <end position="95"/>
    </location>
</feature>
<dbReference type="SUPFAM" id="SSF56436">
    <property type="entry name" value="C-type lectin-like"/>
    <property type="match status" value="1"/>
</dbReference>
<sequence>PCPLSWHQHNRRCYHAFHAHRDWNDAQEQCTRTGGKLATAENEEIAKFLRTIQVNESSPSNSYWIGGSDGAVEGVYRWLDTSLVTFAIWETGEPN</sequence>
<evidence type="ECO:0000259" key="1">
    <source>
        <dbReference type="PROSITE" id="PS50041"/>
    </source>
</evidence>
<organism evidence="2">
    <name type="scientific">Capitella teleta</name>
    <name type="common">Polychaete worm</name>
    <dbReference type="NCBI Taxonomy" id="283909"/>
    <lineage>
        <taxon>Eukaryota</taxon>
        <taxon>Metazoa</taxon>
        <taxon>Spiralia</taxon>
        <taxon>Lophotrochozoa</taxon>
        <taxon>Annelida</taxon>
        <taxon>Polychaeta</taxon>
        <taxon>Sedentaria</taxon>
        <taxon>Scolecida</taxon>
        <taxon>Capitellidae</taxon>
        <taxon>Capitella</taxon>
    </lineage>
</organism>
<dbReference type="HOGENOM" id="CLU_049894_10_2_1"/>
<dbReference type="EMBL" id="KB310691">
    <property type="protein sequence ID" value="ELT90992.1"/>
    <property type="molecule type" value="Genomic_DNA"/>
</dbReference>
<evidence type="ECO:0000313" key="3">
    <source>
        <dbReference type="EnsemblMetazoa" id="CapteP77943"/>
    </source>
</evidence>
<evidence type="ECO:0000313" key="4">
    <source>
        <dbReference type="Proteomes" id="UP000014760"/>
    </source>
</evidence>
<dbReference type="EnsemblMetazoa" id="CapteT77943">
    <property type="protein sequence ID" value="CapteP77943"/>
    <property type="gene ID" value="CapteG77943"/>
</dbReference>
<dbReference type="EMBL" id="AMQN01003014">
    <property type="status" value="NOT_ANNOTATED_CDS"/>
    <property type="molecule type" value="Genomic_DNA"/>
</dbReference>
<dbReference type="STRING" id="283909.R7TBX4"/>
<dbReference type="CDD" id="cd00037">
    <property type="entry name" value="CLECT"/>
    <property type="match status" value="1"/>
</dbReference>
<dbReference type="SMART" id="SM00034">
    <property type="entry name" value="CLECT"/>
    <property type="match status" value="1"/>
</dbReference>
<evidence type="ECO:0000313" key="2">
    <source>
        <dbReference type="EMBL" id="ELT90992.1"/>
    </source>
</evidence>
<reference evidence="4" key="1">
    <citation type="submission" date="2012-12" db="EMBL/GenBank/DDBJ databases">
        <authorList>
            <person name="Hellsten U."/>
            <person name="Grimwood J."/>
            <person name="Chapman J.A."/>
            <person name="Shapiro H."/>
            <person name="Aerts A."/>
            <person name="Otillar R.P."/>
            <person name="Terry A.Y."/>
            <person name="Boore J.L."/>
            <person name="Simakov O."/>
            <person name="Marletaz F."/>
            <person name="Cho S.-J."/>
            <person name="Edsinger-Gonzales E."/>
            <person name="Havlak P."/>
            <person name="Kuo D.-H."/>
            <person name="Larsson T."/>
            <person name="Lv J."/>
            <person name="Arendt D."/>
            <person name="Savage R."/>
            <person name="Osoegawa K."/>
            <person name="de Jong P."/>
            <person name="Lindberg D.R."/>
            <person name="Seaver E.C."/>
            <person name="Weisblat D.A."/>
            <person name="Putnam N.H."/>
            <person name="Grigoriev I.V."/>
            <person name="Rokhsar D.S."/>
        </authorList>
    </citation>
    <scope>NUCLEOTIDE SEQUENCE</scope>
    <source>
        <strain evidence="4">I ESC-2004</strain>
    </source>
</reference>
<dbReference type="PROSITE" id="PS50041">
    <property type="entry name" value="C_TYPE_LECTIN_2"/>
    <property type="match status" value="1"/>
</dbReference>
<accession>R7TBX4</accession>
<dbReference type="PANTHER" id="PTHR22801">
    <property type="entry name" value="LITHOSTATHINE"/>
    <property type="match status" value="1"/>
</dbReference>
<dbReference type="InterPro" id="IPR050801">
    <property type="entry name" value="Ca-Dep_Lectins_ImmuneDev"/>
</dbReference>
<dbReference type="OrthoDB" id="6118498at2759"/>
<keyword evidence="4" id="KW-1185">Reference proteome</keyword>
<reference evidence="3" key="3">
    <citation type="submission" date="2015-06" db="UniProtKB">
        <authorList>
            <consortium name="EnsemblMetazoa"/>
        </authorList>
    </citation>
    <scope>IDENTIFICATION</scope>
</reference>
<dbReference type="PANTHER" id="PTHR22801:SF63">
    <property type="entry name" value="C-TYPE LECTIN DOMAIN-CONTAINING PROTEIN"/>
    <property type="match status" value="1"/>
</dbReference>
<gene>
    <name evidence="2" type="ORF">CAPTEDRAFT_77943</name>
</gene>
<dbReference type="InterPro" id="IPR016187">
    <property type="entry name" value="CTDL_fold"/>
</dbReference>